<proteinExistence type="predicted"/>
<sequence length="56" mass="6922">MFRLCNWLPQDSLSSFDKIFGRFSFNRRDFYRRKRAGNVLKYRASRCYHFVCQGIY</sequence>
<evidence type="ECO:0000313" key="2">
    <source>
        <dbReference type="Proteomes" id="UP000006512"/>
    </source>
</evidence>
<evidence type="ECO:0000313" key="1">
    <source>
        <dbReference type="EMBL" id="EGF92489.1"/>
    </source>
</evidence>
<dbReference type="AlphaFoldDB" id="F4QGN7"/>
<reference evidence="2" key="1">
    <citation type="submission" date="2011-03" db="EMBL/GenBank/DDBJ databases">
        <title>Draft genome sequence of Brevundimonas diminuta.</title>
        <authorList>
            <person name="Brown P.J.B."/>
            <person name="Buechlein A."/>
            <person name="Hemmerich C."/>
            <person name="Brun Y.V."/>
        </authorList>
    </citation>
    <scope>NUCLEOTIDE SEQUENCE [LARGE SCALE GENOMIC DNA]</scope>
    <source>
        <strain evidence="2">C19</strain>
    </source>
</reference>
<gene>
    <name evidence="1" type="ORF">ABI_09260</name>
</gene>
<accession>F4QGN7</accession>
<dbReference type="EMBL" id="GL883077">
    <property type="protein sequence ID" value="EGF92489.1"/>
    <property type="molecule type" value="Genomic_DNA"/>
</dbReference>
<dbReference type="Proteomes" id="UP000006512">
    <property type="component" value="Unassembled WGS sequence"/>
</dbReference>
<keyword evidence="2" id="KW-1185">Reference proteome</keyword>
<organism evidence="1 2">
    <name type="scientific">Asticcacaulis biprosthecium C19</name>
    <dbReference type="NCBI Taxonomy" id="715226"/>
    <lineage>
        <taxon>Bacteria</taxon>
        <taxon>Pseudomonadati</taxon>
        <taxon>Pseudomonadota</taxon>
        <taxon>Alphaproteobacteria</taxon>
        <taxon>Caulobacterales</taxon>
        <taxon>Caulobacteraceae</taxon>
        <taxon>Asticcacaulis</taxon>
    </lineage>
</organism>
<protein>
    <submittedName>
        <fullName evidence="1">Uncharacterized protein</fullName>
    </submittedName>
</protein>
<name>F4QGN7_9CAUL</name>
<dbReference type="HOGENOM" id="CLU_3004072_0_0_5"/>